<dbReference type="EMBL" id="CAUYUJ010014444">
    <property type="protein sequence ID" value="CAK0841285.1"/>
    <property type="molecule type" value="Genomic_DNA"/>
</dbReference>
<dbReference type="PROSITE" id="PS00107">
    <property type="entry name" value="PROTEIN_KINASE_ATP"/>
    <property type="match status" value="1"/>
</dbReference>
<keyword evidence="5" id="KW-0472">Membrane</keyword>
<dbReference type="PROSITE" id="PS50011">
    <property type="entry name" value="PROTEIN_KINASE_DOM"/>
    <property type="match status" value="1"/>
</dbReference>
<proteinExistence type="predicted"/>
<dbReference type="InterPro" id="IPR011009">
    <property type="entry name" value="Kinase-like_dom_sf"/>
</dbReference>
<dbReference type="InterPro" id="IPR017441">
    <property type="entry name" value="Protein_kinase_ATP_BS"/>
</dbReference>
<dbReference type="PROSITE" id="PS00108">
    <property type="entry name" value="PROTEIN_KINASE_ST"/>
    <property type="match status" value="1"/>
</dbReference>
<keyword evidence="2 3" id="KW-0067">ATP-binding</keyword>
<dbReference type="Gene3D" id="3.30.200.20">
    <property type="entry name" value="Phosphorylase Kinase, domain 1"/>
    <property type="match status" value="1"/>
</dbReference>
<keyword evidence="5" id="KW-0812">Transmembrane</keyword>
<comment type="caution">
    <text evidence="7">The sequence shown here is derived from an EMBL/GenBank/DDBJ whole genome shotgun (WGS) entry which is preliminary data.</text>
</comment>
<keyword evidence="5" id="KW-1133">Transmembrane helix</keyword>
<dbReference type="InterPro" id="IPR008271">
    <property type="entry name" value="Ser/Thr_kinase_AS"/>
</dbReference>
<dbReference type="Proteomes" id="UP001189429">
    <property type="component" value="Unassembled WGS sequence"/>
</dbReference>
<reference evidence="7" key="1">
    <citation type="submission" date="2023-10" db="EMBL/GenBank/DDBJ databases">
        <authorList>
            <person name="Chen Y."/>
            <person name="Shah S."/>
            <person name="Dougan E. K."/>
            <person name="Thang M."/>
            <person name="Chan C."/>
        </authorList>
    </citation>
    <scope>NUCLEOTIDE SEQUENCE [LARGE SCALE GENOMIC DNA]</scope>
</reference>
<dbReference type="InterPro" id="IPR051681">
    <property type="entry name" value="Ser/Thr_Kinases-Pseudokinases"/>
</dbReference>
<dbReference type="InterPro" id="IPR000719">
    <property type="entry name" value="Prot_kinase_dom"/>
</dbReference>
<feature type="transmembrane region" description="Helical" evidence="5">
    <location>
        <begin position="68"/>
        <end position="88"/>
    </location>
</feature>
<organism evidence="7 8">
    <name type="scientific">Prorocentrum cordatum</name>
    <dbReference type="NCBI Taxonomy" id="2364126"/>
    <lineage>
        <taxon>Eukaryota</taxon>
        <taxon>Sar</taxon>
        <taxon>Alveolata</taxon>
        <taxon>Dinophyceae</taxon>
        <taxon>Prorocentrales</taxon>
        <taxon>Prorocentraceae</taxon>
        <taxon>Prorocentrum</taxon>
    </lineage>
</organism>
<name>A0ABN9T9L6_9DINO</name>
<evidence type="ECO:0000256" key="2">
    <source>
        <dbReference type="ARBA" id="ARBA00022840"/>
    </source>
</evidence>
<feature type="region of interest" description="Disordered" evidence="4">
    <location>
        <begin position="603"/>
        <end position="630"/>
    </location>
</feature>
<accession>A0ABN9T9L6</accession>
<feature type="transmembrane region" description="Helical" evidence="5">
    <location>
        <begin position="194"/>
        <end position="211"/>
    </location>
</feature>
<dbReference type="SMART" id="SM00220">
    <property type="entry name" value="S_TKc"/>
    <property type="match status" value="1"/>
</dbReference>
<dbReference type="PANTHER" id="PTHR44329">
    <property type="entry name" value="SERINE/THREONINE-PROTEIN KINASE TNNI3K-RELATED"/>
    <property type="match status" value="1"/>
</dbReference>
<evidence type="ECO:0000256" key="3">
    <source>
        <dbReference type="PROSITE-ProRule" id="PRU10141"/>
    </source>
</evidence>
<evidence type="ECO:0000313" key="7">
    <source>
        <dbReference type="EMBL" id="CAK0841285.1"/>
    </source>
</evidence>
<dbReference type="Gene3D" id="1.10.510.10">
    <property type="entry name" value="Transferase(Phosphotransferase) domain 1"/>
    <property type="match status" value="1"/>
</dbReference>
<feature type="transmembrane region" description="Helical" evidence="5">
    <location>
        <begin position="165"/>
        <end position="182"/>
    </location>
</feature>
<feature type="region of interest" description="Disordered" evidence="4">
    <location>
        <begin position="642"/>
        <end position="662"/>
    </location>
</feature>
<feature type="compositionally biased region" description="Low complexity" evidence="4">
    <location>
        <begin position="648"/>
        <end position="662"/>
    </location>
</feature>
<dbReference type="SUPFAM" id="SSF56112">
    <property type="entry name" value="Protein kinase-like (PK-like)"/>
    <property type="match status" value="1"/>
</dbReference>
<keyword evidence="1 3" id="KW-0547">Nucleotide-binding</keyword>
<evidence type="ECO:0000256" key="4">
    <source>
        <dbReference type="SAM" id="MobiDB-lite"/>
    </source>
</evidence>
<evidence type="ECO:0000313" key="8">
    <source>
        <dbReference type="Proteomes" id="UP001189429"/>
    </source>
</evidence>
<gene>
    <name evidence="7" type="ORF">PCOR1329_LOCUS36535</name>
</gene>
<dbReference type="Pfam" id="PF00069">
    <property type="entry name" value="Pkinase"/>
    <property type="match status" value="1"/>
</dbReference>
<keyword evidence="8" id="KW-1185">Reference proteome</keyword>
<evidence type="ECO:0000259" key="6">
    <source>
        <dbReference type="PROSITE" id="PS50011"/>
    </source>
</evidence>
<sequence length="803" mass="86104">MDRLTLRFADPRKEEGFVRTHKVQLLKGMGVSMVSLTIVVLMSLAVHRSWDDAQHEAQEARNLSRWQSVIHCIILGWMLVAFGSGRLLAKRNVVSTLVLEVIVVTTIALNMFLFAIVPKHYIARAFGHDDTEAIWDVELGATDCNLILVIDLATTFVHLLMPIRFVVLIPLEVAAVLAYIAPPLTLGSPAMNQVPFNVIGILSLVVISAIGKRAAERQERLMFAGLLSEKQLRFQAEFQLSNSAAAAASGQEIQQRCGSERSAALTRPETTLSAAAFENDAEHSSLYQIRAVGEREQWLIASGEVELLTDMVLGSGGFGVVVMGLYYNTLVAVKAPRENIAHQGGVAASLPALCNELRILRRIRHPNIAFLYGACMDAALQKLCLVLEFVDGVSLGVFIRGQKSSATPRPAASRSASVRSLLIFDVLSALRYLHSRQPVVVHGDLKDSNVFVEERRSRHGRSSYRAKLLDFGLSRILTRSAKPLGGTLRWMAPELLSRQPVPPDDAADCYSFGLVTYFIVTGCLPFEGRHAEQVRRQLQRGQPPSLAWPAPVDELSRACRSVVEQCTQAGPALRPPARQVGGELAAMLSPFVGGELAAAAGGTTCAGRSGASVTRPPPSTSEAATSDGSAEKALQQLEGVVEARQARGTSDSSSLASDLSTGSLPTVREDAVMLSGETADRPTGPAPAGPAGAQVQVAFPEYRPTPLSTQTLTLALLLLQWNGPEAKGACCWLHGALRSLDRVRDDEIGLGSCARPREAMVCAQCHSCGLLVVNGRTSCDFCDCPDSSGVVGGAAGSEDVLAV</sequence>
<feature type="transmembrane region" description="Helical" evidence="5">
    <location>
        <begin position="29"/>
        <end position="47"/>
    </location>
</feature>
<protein>
    <recommendedName>
        <fullName evidence="6">Protein kinase domain-containing protein</fullName>
    </recommendedName>
</protein>
<evidence type="ECO:0000256" key="1">
    <source>
        <dbReference type="ARBA" id="ARBA00022741"/>
    </source>
</evidence>
<feature type="binding site" evidence="3">
    <location>
        <position position="334"/>
    </location>
    <ligand>
        <name>ATP</name>
        <dbReference type="ChEBI" id="CHEBI:30616"/>
    </ligand>
</feature>
<feature type="domain" description="Protein kinase" evidence="6">
    <location>
        <begin position="307"/>
        <end position="592"/>
    </location>
</feature>
<feature type="transmembrane region" description="Helical" evidence="5">
    <location>
        <begin position="94"/>
        <end position="117"/>
    </location>
</feature>
<evidence type="ECO:0000256" key="5">
    <source>
        <dbReference type="SAM" id="Phobius"/>
    </source>
</evidence>